<reference evidence="1" key="1">
    <citation type="submission" date="2022-03" db="EMBL/GenBank/DDBJ databases">
        <authorList>
            <person name="Lindestad O."/>
        </authorList>
    </citation>
    <scope>NUCLEOTIDE SEQUENCE</scope>
</reference>
<accession>A0A8S4SC22</accession>
<dbReference type="AlphaFoldDB" id="A0A8S4SC22"/>
<proteinExistence type="predicted"/>
<keyword evidence="2" id="KW-1185">Reference proteome</keyword>
<dbReference type="EMBL" id="CAKXAJ010026147">
    <property type="protein sequence ID" value="CAH2258521.1"/>
    <property type="molecule type" value="Genomic_DNA"/>
</dbReference>
<sequence>MEAGRAFQILWMIEHLTFHTNERKIAKINFSFAGLAKSVYEPPAPQVTLAAGNRNEGFSALSVKPKLFAATEARRLSVGLSWKAFYPET</sequence>
<comment type="caution">
    <text evidence="1">The sequence shown here is derived from an EMBL/GenBank/DDBJ whole genome shotgun (WGS) entry which is preliminary data.</text>
</comment>
<name>A0A8S4SC22_9NEOP</name>
<protein>
    <submittedName>
        <fullName evidence="1">Jg12367 protein</fullName>
    </submittedName>
</protein>
<gene>
    <name evidence="1" type="primary">jg12367</name>
    <name evidence="1" type="ORF">PAEG_LOCUS23357</name>
</gene>
<evidence type="ECO:0000313" key="2">
    <source>
        <dbReference type="Proteomes" id="UP000838756"/>
    </source>
</evidence>
<organism evidence="1 2">
    <name type="scientific">Pararge aegeria aegeria</name>
    <dbReference type="NCBI Taxonomy" id="348720"/>
    <lineage>
        <taxon>Eukaryota</taxon>
        <taxon>Metazoa</taxon>
        <taxon>Ecdysozoa</taxon>
        <taxon>Arthropoda</taxon>
        <taxon>Hexapoda</taxon>
        <taxon>Insecta</taxon>
        <taxon>Pterygota</taxon>
        <taxon>Neoptera</taxon>
        <taxon>Endopterygota</taxon>
        <taxon>Lepidoptera</taxon>
        <taxon>Glossata</taxon>
        <taxon>Ditrysia</taxon>
        <taxon>Papilionoidea</taxon>
        <taxon>Nymphalidae</taxon>
        <taxon>Satyrinae</taxon>
        <taxon>Satyrini</taxon>
        <taxon>Parargina</taxon>
        <taxon>Pararge</taxon>
    </lineage>
</organism>
<dbReference type="Proteomes" id="UP000838756">
    <property type="component" value="Unassembled WGS sequence"/>
</dbReference>
<evidence type="ECO:0000313" key="1">
    <source>
        <dbReference type="EMBL" id="CAH2258521.1"/>
    </source>
</evidence>